<evidence type="ECO:0000313" key="8">
    <source>
        <dbReference type="Proteomes" id="UP001371224"/>
    </source>
</evidence>
<evidence type="ECO:0000256" key="2">
    <source>
        <dbReference type="ARBA" id="ARBA00006706"/>
    </source>
</evidence>
<evidence type="ECO:0000256" key="3">
    <source>
        <dbReference type="ARBA" id="ARBA00022679"/>
    </source>
</evidence>
<dbReference type="InterPro" id="IPR000092">
    <property type="entry name" value="Polyprenyl_synt"/>
</dbReference>
<dbReference type="Proteomes" id="UP001371224">
    <property type="component" value="Unassembled WGS sequence"/>
</dbReference>
<dbReference type="Pfam" id="PF00348">
    <property type="entry name" value="polyprenyl_synt"/>
    <property type="match status" value="1"/>
</dbReference>
<evidence type="ECO:0000256" key="1">
    <source>
        <dbReference type="ARBA" id="ARBA00001946"/>
    </source>
</evidence>
<dbReference type="EMBL" id="JBBDGM010000015">
    <property type="protein sequence ID" value="MEJ1089563.1"/>
    <property type="molecule type" value="Genomic_DNA"/>
</dbReference>
<sequence>MSEVATAQRRAPVDIHGVDARLREVMARARMLSGATTVGEQLWDALQTMASGGKRIRPRMLIDAHTALGGTDSRAAVDAACAVELLHIALLIHDDVIDKDLTRRGELNITGRFAMDAMLRGAGAADARGWGEASAILAGDLALTMAHSVLARLDVDADRRRAMLDVFERAVHESAAGEQQDVWLSLRLEQATPRDVLHTLEQKTAAYSFQAPLVLAAVLAGAAPVVIDELTDIARLLGVIYQLRDDVIGLFGDEARTGKSILSDLREGKETLLIAYARTDADWPGVASLLGDEKLDETGADKLRRVILESGALDRVEADITERCVQVNRLIRCAQVPEVLKEQLSALATACGERSA</sequence>
<evidence type="ECO:0000256" key="6">
    <source>
        <dbReference type="RuleBase" id="RU004466"/>
    </source>
</evidence>
<evidence type="ECO:0000256" key="5">
    <source>
        <dbReference type="ARBA" id="ARBA00022842"/>
    </source>
</evidence>
<keyword evidence="8" id="KW-1185">Reference proteome</keyword>
<dbReference type="PROSITE" id="PS00444">
    <property type="entry name" value="POLYPRENYL_SYNTHASE_2"/>
    <property type="match status" value="1"/>
</dbReference>
<comment type="similarity">
    <text evidence="2 6">Belongs to the FPP/GGPP synthase family.</text>
</comment>
<gene>
    <name evidence="7" type="ORF">WDU99_14695</name>
</gene>
<evidence type="ECO:0000256" key="4">
    <source>
        <dbReference type="ARBA" id="ARBA00022723"/>
    </source>
</evidence>
<dbReference type="InterPro" id="IPR033749">
    <property type="entry name" value="Polyprenyl_synt_CS"/>
</dbReference>
<protein>
    <submittedName>
        <fullName evidence="7">Polyprenyl synthetase family protein</fullName>
    </submittedName>
</protein>
<dbReference type="CDD" id="cd00685">
    <property type="entry name" value="Trans_IPPS_HT"/>
    <property type="match status" value="1"/>
</dbReference>
<dbReference type="PROSITE" id="PS00723">
    <property type="entry name" value="POLYPRENYL_SYNTHASE_1"/>
    <property type="match status" value="1"/>
</dbReference>
<dbReference type="Gene3D" id="1.10.600.10">
    <property type="entry name" value="Farnesyl Diphosphate Synthase"/>
    <property type="match status" value="1"/>
</dbReference>
<keyword evidence="4" id="KW-0479">Metal-binding</keyword>
<keyword evidence="5" id="KW-0460">Magnesium</keyword>
<dbReference type="RefSeq" id="WP_337333211.1">
    <property type="nucleotide sequence ID" value="NZ_JBBDGM010000015.1"/>
</dbReference>
<dbReference type="SUPFAM" id="SSF48576">
    <property type="entry name" value="Terpenoid synthases"/>
    <property type="match status" value="1"/>
</dbReference>
<keyword evidence="3 6" id="KW-0808">Transferase</keyword>
<dbReference type="SFLD" id="SFLDS00005">
    <property type="entry name" value="Isoprenoid_Synthase_Type_I"/>
    <property type="match status" value="1"/>
</dbReference>
<name>A0ABU8LE18_9MICO</name>
<comment type="caution">
    <text evidence="7">The sequence shown here is derived from an EMBL/GenBank/DDBJ whole genome shotgun (WGS) entry which is preliminary data.</text>
</comment>
<dbReference type="InterPro" id="IPR008949">
    <property type="entry name" value="Isoprenoid_synthase_dom_sf"/>
</dbReference>
<accession>A0ABU8LE18</accession>
<dbReference type="PANTHER" id="PTHR12001:SF85">
    <property type="entry name" value="SHORT CHAIN ISOPRENYL DIPHOSPHATE SYNTHASE"/>
    <property type="match status" value="1"/>
</dbReference>
<reference evidence="7 8" key="1">
    <citation type="submission" date="2024-02" db="EMBL/GenBank/DDBJ databases">
        <authorList>
            <person name="Saticioglu I.B."/>
        </authorList>
    </citation>
    <scope>NUCLEOTIDE SEQUENCE [LARGE SCALE GENOMIC DNA]</scope>
    <source>
        <strain evidence="7 8">Mu-80</strain>
    </source>
</reference>
<proteinExistence type="inferred from homology"/>
<dbReference type="PANTHER" id="PTHR12001">
    <property type="entry name" value="GERANYLGERANYL PYROPHOSPHATE SYNTHASE"/>
    <property type="match status" value="1"/>
</dbReference>
<organism evidence="7 8">
    <name type="scientific">Microbacterium bandirmense</name>
    <dbReference type="NCBI Taxonomy" id="3122050"/>
    <lineage>
        <taxon>Bacteria</taxon>
        <taxon>Bacillati</taxon>
        <taxon>Actinomycetota</taxon>
        <taxon>Actinomycetes</taxon>
        <taxon>Micrococcales</taxon>
        <taxon>Microbacteriaceae</taxon>
        <taxon>Microbacterium</taxon>
    </lineage>
</organism>
<comment type="cofactor">
    <cofactor evidence="1">
        <name>Mg(2+)</name>
        <dbReference type="ChEBI" id="CHEBI:18420"/>
    </cofactor>
</comment>
<evidence type="ECO:0000313" key="7">
    <source>
        <dbReference type="EMBL" id="MEJ1089563.1"/>
    </source>
</evidence>